<dbReference type="InParanoid" id="A0A540VIS3"/>
<dbReference type="Pfam" id="PF13603">
    <property type="entry name" value="tRNA-synt_1_2"/>
    <property type="match status" value="1"/>
</dbReference>
<evidence type="ECO:0000256" key="3">
    <source>
        <dbReference type="ARBA" id="ARBA00022598"/>
    </source>
</evidence>
<dbReference type="SUPFAM" id="SSF52374">
    <property type="entry name" value="Nucleotidylyl transferase"/>
    <property type="match status" value="1"/>
</dbReference>
<organism evidence="15 16">
    <name type="scientific">Litorilinea aerophila</name>
    <dbReference type="NCBI Taxonomy" id="1204385"/>
    <lineage>
        <taxon>Bacteria</taxon>
        <taxon>Bacillati</taxon>
        <taxon>Chloroflexota</taxon>
        <taxon>Caldilineae</taxon>
        <taxon>Caldilineales</taxon>
        <taxon>Caldilineaceae</taxon>
        <taxon>Litorilinea</taxon>
    </lineage>
</organism>
<feature type="short sequence motif" description="'KMSKS' region" evidence="9">
    <location>
        <begin position="590"/>
        <end position="594"/>
    </location>
</feature>
<dbReference type="InterPro" id="IPR002300">
    <property type="entry name" value="aa-tRNA-synth_Ia"/>
</dbReference>
<evidence type="ECO:0000259" key="11">
    <source>
        <dbReference type="Pfam" id="PF00133"/>
    </source>
</evidence>
<dbReference type="Gene3D" id="1.10.730.10">
    <property type="entry name" value="Isoleucyl-tRNA Synthetase, Domain 1"/>
    <property type="match status" value="1"/>
</dbReference>
<dbReference type="InterPro" id="IPR025709">
    <property type="entry name" value="Leu_tRNA-synth_edit"/>
</dbReference>
<evidence type="ECO:0000256" key="2">
    <source>
        <dbReference type="ARBA" id="ARBA00022490"/>
    </source>
</evidence>
<dbReference type="FunFam" id="3.10.20.590:FF:000001">
    <property type="entry name" value="Leucine--tRNA ligase"/>
    <property type="match status" value="1"/>
</dbReference>
<dbReference type="EC" id="6.1.1.4" evidence="9"/>
<dbReference type="FunFam" id="1.10.730.10:FF:000011">
    <property type="entry name" value="Leucine--tRNA ligase chloroplastic/mitochondrial"/>
    <property type="match status" value="1"/>
</dbReference>
<evidence type="ECO:0000259" key="14">
    <source>
        <dbReference type="Pfam" id="PF13603"/>
    </source>
</evidence>
<feature type="domain" description="Methionyl/Valyl/Leucyl/Isoleucyl-tRNA synthetase anticodon-binding" evidence="12">
    <location>
        <begin position="668"/>
        <end position="789"/>
    </location>
</feature>
<dbReference type="HAMAP" id="MF_00049_B">
    <property type="entry name" value="Leu_tRNA_synth_B"/>
    <property type="match status" value="1"/>
</dbReference>
<name>A0A540VIS3_9CHLR</name>
<dbReference type="Gene3D" id="3.40.50.620">
    <property type="entry name" value="HUPs"/>
    <property type="match status" value="2"/>
</dbReference>
<keyword evidence="3 9" id="KW-0436">Ligase</keyword>
<dbReference type="Gene3D" id="3.10.20.590">
    <property type="match status" value="1"/>
</dbReference>
<comment type="caution">
    <text evidence="15">The sequence shown here is derived from an EMBL/GenBank/DDBJ whole genome shotgun (WGS) entry which is preliminary data.</text>
</comment>
<protein>
    <recommendedName>
        <fullName evidence="9">Leucine--tRNA ligase</fullName>
        <ecNumber evidence="9">6.1.1.4</ecNumber>
    </recommendedName>
    <alternativeName>
        <fullName evidence="9">Leucyl-tRNA synthetase</fullName>
        <shortName evidence="9">LeuRS</shortName>
    </alternativeName>
</protein>
<dbReference type="InterPro" id="IPR002302">
    <property type="entry name" value="Leu-tRNA-ligase"/>
</dbReference>
<dbReference type="CDD" id="cd00812">
    <property type="entry name" value="LeuRS_core"/>
    <property type="match status" value="1"/>
</dbReference>
<keyword evidence="7 9" id="KW-0030">Aminoacyl-tRNA synthetase</keyword>
<evidence type="ECO:0000256" key="8">
    <source>
        <dbReference type="ARBA" id="ARBA00047469"/>
    </source>
</evidence>
<evidence type="ECO:0000256" key="7">
    <source>
        <dbReference type="ARBA" id="ARBA00023146"/>
    </source>
</evidence>
<dbReference type="PANTHER" id="PTHR43740:SF2">
    <property type="entry name" value="LEUCINE--TRNA LIGASE, MITOCHONDRIAL"/>
    <property type="match status" value="1"/>
</dbReference>
<dbReference type="CDD" id="cd07958">
    <property type="entry name" value="Anticodon_Ia_Leu_BEm"/>
    <property type="match status" value="1"/>
</dbReference>
<dbReference type="GO" id="GO:0005524">
    <property type="term" value="F:ATP binding"/>
    <property type="evidence" value="ECO:0007669"/>
    <property type="project" value="UniProtKB-UniRule"/>
</dbReference>
<dbReference type="FunFam" id="3.40.50.620:FF:000003">
    <property type="entry name" value="Leucine--tRNA ligase"/>
    <property type="match status" value="1"/>
</dbReference>
<dbReference type="Proteomes" id="UP000317371">
    <property type="component" value="Unassembled WGS sequence"/>
</dbReference>
<dbReference type="RefSeq" id="WP_141609363.1">
    <property type="nucleotide sequence ID" value="NZ_VIGC02000007.1"/>
</dbReference>
<dbReference type="SUPFAM" id="SSF50677">
    <property type="entry name" value="ValRS/IleRS/LeuRS editing domain"/>
    <property type="match status" value="1"/>
</dbReference>
<accession>A0A540VIS3</accession>
<dbReference type="SUPFAM" id="SSF47323">
    <property type="entry name" value="Anticodon-binding domain of a subclass of class I aminoacyl-tRNA synthetases"/>
    <property type="match status" value="1"/>
</dbReference>
<evidence type="ECO:0000259" key="12">
    <source>
        <dbReference type="Pfam" id="PF08264"/>
    </source>
</evidence>
<dbReference type="PANTHER" id="PTHR43740">
    <property type="entry name" value="LEUCYL-TRNA SYNTHETASE"/>
    <property type="match status" value="1"/>
</dbReference>
<proteinExistence type="inferred from homology"/>
<dbReference type="GO" id="GO:0006429">
    <property type="term" value="P:leucyl-tRNA aminoacylation"/>
    <property type="evidence" value="ECO:0007669"/>
    <property type="project" value="UniProtKB-UniRule"/>
</dbReference>
<dbReference type="Pfam" id="PF00133">
    <property type="entry name" value="tRNA-synt_1"/>
    <property type="match status" value="1"/>
</dbReference>
<dbReference type="OrthoDB" id="9810365at2"/>
<evidence type="ECO:0000256" key="5">
    <source>
        <dbReference type="ARBA" id="ARBA00022840"/>
    </source>
</evidence>
<dbReference type="NCBIfam" id="TIGR00396">
    <property type="entry name" value="leuS_bact"/>
    <property type="match status" value="1"/>
</dbReference>
<evidence type="ECO:0000313" key="16">
    <source>
        <dbReference type="Proteomes" id="UP000317371"/>
    </source>
</evidence>
<feature type="domain" description="Leucyl-tRNA synthetase editing" evidence="14">
    <location>
        <begin position="223"/>
        <end position="407"/>
    </location>
</feature>
<reference evidence="15 16" key="1">
    <citation type="submission" date="2019-06" db="EMBL/GenBank/DDBJ databases">
        <title>Genome sequence of Litorilinea aerophila BAA-2444.</title>
        <authorList>
            <person name="Maclea K.S."/>
            <person name="Maurais E.G."/>
            <person name="Iannazzi L.C."/>
        </authorList>
    </citation>
    <scope>NUCLEOTIDE SEQUENCE [LARGE SCALE GENOMIC DNA]</scope>
    <source>
        <strain evidence="15 16">ATCC BAA-2444</strain>
    </source>
</reference>
<comment type="subcellular location">
    <subcellularLocation>
        <location evidence="9">Cytoplasm</location>
    </subcellularLocation>
</comment>
<dbReference type="AlphaFoldDB" id="A0A540VIS3"/>
<dbReference type="EMBL" id="VIGC01000007">
    <property type="protein sequence ID" value="TQE96621.1"/>
    <property type="molecule type" value="Genomic_DNA"/>
</dbReference>
<dbReference type="InterPro" id="IPR009080">
    <property type="entry name" value="tRNAsynth_Ia_anticodon-bd"/>
</dbReference>
<evidence type="ECO:0000256" key="9">
    <source>
        <dbReference type="HAMAP-Rule" id="MF_00049"/>
    </source>
</evidence>
<evidence type="ECO:0000259" key="13">
    <source>
        <dbReference type="Pfam" id="PF09334"/>
    </source>
</evidence>
<gene>
    <name evidence="9" type="primary">leuS</name>
    <name evidence="15" type="ORF">FKZ61_06935</name>
</gene>
<evidence type="ECO:0000256" key="6">
    <source>
        <dbReference type="ARBA" id="ARBA00022917"/>
    </source>
</evidence>
<keyword evidence="2 9" id="KW-0963">Cytoplasm</keyword>
<dbReference type="Pfam" id="PF09334">
    <property type="entry name" value="tRNA-synt_1g"/>
    <property type="match status" value="1"/>
</dbReference>
<feature type="binding site" evidence="9">
    <location>
        <position position="593"/>
    </location>
    <ligand>
        <name>ATP</name>
        <dbReference type="ChEBI" id="CHEBI:30616"/>
    </ligand>
</feature>
<keyword evidence="6 9" id="KW-0648">Protein biosynthesis</keyword>
<dbReference type="GO" id="GO:0002161">
    <property type="term" value="F:aminoacyl-tRNA deacylase activity"/>
    <property type="evidence" value="ECO:0007669"/>
    <property type="project" value="InterPro"/>
</dbReference>
<dbReference type="GO" id="GO:0004823">
    <property type="term" value="F:leucine-tRNA ligase activity"/>
    <property type="evidence" value="ECO:0007669"/>
    <property type="project" value="UniProtKB-UniRule"/>
</dbReference>
<comment type="similarity">
    <text evidence="1 9 10">Belongs to the class-I aminoacyl-tRNA synthetase family.</text>
</comment>
<sequence length="827" mass="94879">MSDRYNPQEIEPKWQKIWEEEGLYRTVEDPERPKWYALTMLPYPSGDLHTGHWYAFTPSDAAARWRRMNGYNVFFPIGFDAFGLPAENAAIKHGIHPKEWTYANIERMRRQLRQMGAMWAWDREAITCDPEYYKWTQWFFLKFYEAGLAYREYAPVDWCPSCNTTLAREQVWGEDRHCERCGTPVIKKELEQWKFRITRYADELIEGLNQIDWPERVKVMQINWIGRSEGAEVTFHTEQGDPVVIFTTRPDTLWGATFMVLAPEHLLVDKVTTPEQWEEVQAYKAAAARLDEITRTATDKEKTGVFTGGYAINPVNNERIPIWIADYVMMGYGTGAIMAVPAHDQRDFEFAQKFGLEIRRVISGPNGEDGPLTEAYDSKEEGFMINSGPFDGTPVKEAAKKVTAWLEETGKGKAAVNYRLRDWLISRQRMWGAPIPIIYCPQCGTVPVPYEELPVRLPDDAEFKPTGESPLKYHAGFRYVKCPRCGGDAERETDTMDTFMCSSWYHYAYVSPYWKAGETIHADDMPWDPEKGEYWLPVDQYTGGIEHATMHLLYTRFFTKALRDLGIVNFDEPMLRLFNQGTILGPDGEKMSKSRGNVVNPDDYVGKYGADTVRGYLMFIGPWELGGPWDPSAIEGVSRFLHRVWHVVVEEGDPAQQEAEPAGEELRALERKLHQTILKVTDDIANFRFNTAIAAMMELNNLLLRLKETPVYGSALWQEAIETLILLMAPIFPHISEELWHRLGHTESVHLQRWPEGDPEKAREEEITVVVQVNGKVRDKLLVSPGTDKATLESQALALGNVQKWIDGKQVRKVIVVPDRLVNIVVG</sequence>
<dbReference type="InterPro" id="IPR015413">
    <property type="entry name" value="Methionyl/Leucyl_tRNA_Synth"/>
</dbReference>
<dbReference type="InterPro" id="IPR014729">
    <property type="entry name" value="Rossmann-like_a/b/a_fold"/>
</dbReference>
<evidence type="ECO:0000256" key="4">
    <source>
        <dbReference type="ARBA" id="ARBA00022741"/>
    </source>
</evidence>
<dbReference type="Pfam" id="PF08264">
    <property type="entry name" value="Anticodon_1"/>
    <property type="match status" value="1"/>
</dbReference>
<comment type="catalytic activity">
    <reaction evidence="8 9">
        <text>tRNA(Leu) + L-leucine + ATP = L-leucyl-tRNA(Leu) + AMP + diphosphate</text>
        <dbReference type="Rhea" id="RHEA:11688"/>
        <dbReference type="Rhea" id="RHEA-COMP:9613"/>
        <dbReference type="Rhea" id="RHEA-COMP:9622"/>
        <dbReference type="ChEBI" id="CHEBI:30616"/>
        <dbReference type="ChEBI" id="CHEBI:33019"/>
        <dbReference type="ChEBI" id="CHEBI:57427"/>
        <dbReference type="ChEBI" id="CHEBI:78442"/>
        <dbReference type="ChEBI" id="CHEBI:78494"/>
        <dbReference type="ChEBI" id="CHEBI:456215"/>
        <dbReference type="EC" id="6.1.1.4"/>
    </reaction>
</comment>
<comment type="caution">
    <text evidence="9">Lacks conserved residue(s) required for the propagation of feature annotation.</text>
</comment>
<evidence type="ECO:0000256" key="1">
    <source>
        <dbReference type="ARBA" id="ARBA00005594"/>
    </source>
</evidence>
<dbReference type="PRINTS" id="PR00985">
    <property type="entry name" value="TRNASYNTHLEU"/>
</dbReference>
<dbReference type="GO" id="GO:0005829">
    <property type="term" value="C:cytosol"/>
    <property type="evidence" value="ECO:0007669"/>
    <property type="project" value="TreeGrafter"/>
</dbReference>
<keyword evidence="4 9" id="KW-0547">Nucleotide-binding</keyword>
<evidence type="ECO:0000256" key="10">
    <source>
        <dbReference type="RuleBase" id="RU363039"/>
    </source>
</evidence>
<dbReference type="FunCoup" id="A0A540VIS3">
    <property type="interactions" value="575"/>
</dbReference>
<evidence type="ECO:0000313" key="15">
    <source>
        <dbReference type="EMBL" id="TQE96621.1"/>
    </source>
</evidence>
<dbReference type="InterPro" id="IPR009008">
    <property type="entry name" value="Val/Leu/Ile-tRNA-synth_edit"/>
</dbReference>
<keyword evidence="5 9" id="KW-0067">ATP-binding</keyword>
<keyword evidence="16" id="KW-1185">Reference proteome</keyword>
<dbReference type="InterPro" id="IPR013155">
    <property type="entry name" value="M/V/L/I-tRNA-synth_anticd-bd"/>
</dbReference>
<feature type="domain" description="Aminoacyl-tRNA synthetase class Ia" evidence="11">
    <location>
        <begin position="420"/>
        <end position="618"/>
    </location>
</feature>
<feature type="domain" description="Methionyl/Leucyl tRNA synthetase" evidence="13">
    <location>
        <begin position="39"/>
        <end position="197"/>
    </location>
</feature>